<dbReference type="InterPro" id="IPR000160">
    <property type="entry name" value="GGDEF_dom"/>
</dbReference>
<dbReference type="EMBL" id="CP001056">
    <property type="protein sequence ID" value="ACD22129.1"/>
    <property type="molecule type" value="Genomic_DNA"/>
</dbReference>
<protein>
    <submittedName>
        <fullName evidence="2">Signaling protein</fullName>
    </submittedName>
</protein>
<dbReference type="PANTHER" id="PTHR44757:SF2">
    <property type="entry name" value="BIOFILM ARCHITECTURE MAINTENANCE PROTEIN MBAA"/>
    <property type="match status" value="1"/>
</dbReference>
<evidence type="ECO:0000259" key="1">
    <source>
        <dbReference type="PROSITE" id="PS50887"/>
    </source>
</evidence>
<reference evidence="2" key="2">
    <citation type="submission" date="2009-08" db="EMBL/GenBank/DDBJ databases">
        <authorList>
            <person name="Shrivastava S."/>
            <person name="Brinkac L.M."/>
            <person name="Dodson R.J."/>
            <person name="Harkins D.M."/>
            <person name="Durkin A.S."/>
            <person name="Sutton G."/>
        </authorList>
    </citation>
    <scope>NUCLEOTIDE SEQUENCE</scope>
    <source>
        <strain evidence="2">Eklund 17B</strain>
    </source>
</reference>
<dbReference type="Gene3D" id="3.30.70.270">
    <property type="match status" value="1"/>
</dbReference>
<dbReference type="SUPFAM" id="SSF55073">
    <property type="entry name" value="Nucleotide cyclase"/>
    <property type="match status" value="1"/>
</dbReference>
<sequence>MSKKNTEPISNFIGSYKQQIGYLDKMPVAVAIIKVEVNEIGEPSDFIFVYVNEALTKIENLSKEKLLGSSFYEVFKNGEKKWLYEYWKTAYNGTNKEIYEYSKALNKFLSISCYQPSYGYCGCVLKDMSDKMILEAENTKKQKRIDIILKNSIDAIFDLDLKTNTILNESVGISKYNALPEVTNIPKGMVDTGLLESESAKIVEEMINEIKNEEKTVSFEIKARLKKEEEFKWFRMTLSSYYEAYTRELCAVGFIKNVNDEILYRNELKFKADMDGLTEIYNAIAGRQLIEVYLRKFNDSSVKNAMFIFDIDNFKAINDEKGHYTGDLVLKEFAKVLKNTFHDDDIVLRLGGDEFVVFMKKFINEFEMENACNKIFELLEENKKFDFDISVSVGIAISNRTDARCVNYYKVADDALYKVKKCGKNSYYFEHF</sequence>
<dbReference type="AlphaFoldDB" id="B2TP34"/>
<dbReference type="CDD" id="cd00130">
    <property type="entry name" value="PAS"/>
    <property type="match status" value="1"/>
</dbReference>
<dbReference type="Gene3D" id="3.30.450.20">
    <property type="entry name" value="PAS domain"/>
    <property type="match status" value="1"/>
</dbReference>
<name>B2TP34_CLOBB</name>
<dbReference type="InterPro" id="IPR000014">
    <property type="entry name" value="PAS"/>
</dbReference>
<dbReference type="InterPro" id="IPR052155">
    <property type="entry name" value="Biofilm_reg_signaling"/>
</dbReference>
<dbReference type="InterPro" id="IPR043128">
    <property type="entry name" value="Rev_trsase/Diguanyl_cyclase"/>
</dbReference>
<feature type="domain" description="GGDEF" evidence="1">
    <location>
        <begin position="302"/>
        <end position="432"/>
    </location>
</feature>
<gene>
    <name evidence="2" type="ordered locus">CLL_A2804</name>
</gene>
<accession>B2TP34</accession>
<dbReference type="SMART" id="SM00267">
    <property type="entry name" value="GGDEF"/>
    <property type="match status" value="1"/>
</dbReference>
<proteinExistence type="predicted"/>
<reference evidence="2" key="1">
    <citation type="submission" date="2009-06" db="EMBL/GenBank/DDBJ databases">
        <authorList>
            <consortium name="US DOE Joint Genome Institute (JGI-PGF)"/>
            <person name="Lucas S."/>
            <person name="Copeland A."/>
            <person name="Lapidus A."/>
            <person name="Glavina del Rio T."/>
            <person name="Dalin E."/>
            <person name="Tice H."/>
            <person name="Bruce D."/>
            <person name="Goodwin L."/>
            <person name="Pitluck S."/>
            <person name="Kyrpides N."/>
            <person name="Mavromatis K."/>
            <person name="Ivanova N."/>
            <person name="Saunders E."/>
            <person name="Brettin T."/>
            <person name="Detter J.C."/>
            <person name="Han C."/>
            <person name="Larimer F."/>
            <person name="Land M."/>
            <person name="Hauser L."/>
            <person name="Markowitz V."/>
            <person name="Cheng J.-F."/>
            <person name="Hugenholtz P."/>
            <person name="Woyke T."/>
            <person name="Wu D."/>
            <person name="Gronow S."/>
            <person name="Klenk H.-P."/>
            <person name="Eisen J.A."/>
        </authorList>
    </citation>
    <scope>NUCLEOTIDE SEQUENCE</scope>
    <source>
        <strain evidence="2">Eklund 17B</strain>
    </source>
</reference>
<dbReference type="PANTHER" id="PTHR44757">
    <property type="entry name" value="DIGUANYLATE CYCLASE DGCP"/>
    <property type="match status" value="1"/>
</dbReference>
<dbReference type="Pfam" id="PF00990">
    <property type="entry name" value="GGDEF"/>
    <property type="match status" value="1"/>
</dbReference>
<dbReference type="InterPro" id="IPR029787">
    <property type="entry name" value="Nucleotide_cyclase"/>
</dbReference>
<dbReference type="CDD" id="cd01949">
    <property type="entry name" value="GGDEF"/>
    <property type="match status" value="1"/>
</dbReference>
<dbReference type="KEGG" id="cbk:CLL_A2804"/>
<dbReference type="NCBIfam" id="TIGR00254">
    <property type="entry name" value="GGDEF"/>
    <property type="match status" value="1"/>
</dbReference>
<evidence type="ECO:0000313" key="2">
    <source>
        <dbReference type="EMBL" id="ACD22129.1"/>
    </source>
</evidence>
<dbReference type="HOGENOM" id="CLU_000445_11_4_9"/>
<dbReference type="PROSITE" id="PS50887">
    <property type="entry name" value="GGDEF"/>
    <property type="match status" value="1"/>
</dbReference>
<organism evidence="2">
    <name type="scientific">Clostridium botulinum (strain Eklund 17B / Type B)</name>
    <dbReference type="NCBI Taxonomy" id="935198"/>
    <lineage>
        <taxon>Bacteria</taxon>
        <taxon>Bacillati</taxon>
        <taxon>Bacillota</taxon>
        <taxon>Clostridia</taxon>
        <taxon>Eubacteriales</taxon>
        <taxon>Clostridiaceae</taxon>
        <taxon>Clostridium</taxon>
    </lineage>
</organism>